<comment type="caution">
    <text evidence="1">The sequence shown here is derived from an EMBL/GenBank/DDBJ whole genome shotgun (WGS) entry which is preliminary data.</text>
</comment>
<name>A0A9K3CVN5_9EUKA</name>
<keyword evidence="2" id="KW-1185">Reference proteome</keyword>
<dbReference type="AlphaFoldDB" id="A0A9K3CVN5"/>
<organism evidence="1 2">
    <name type="scientific">Kipferlia bialata</name>
    <dbReference type="NCBI Taxonomy" id="797122"/>
    <lineage>
        <taxon>Eukaryota</taxon>
        <taxon>Metamonada</taxon>
        <taxon>Carpediemonas-like organisms</taxon>
        <taxon>Kipferlia</taxon>
    </lineage>
</organism>
<accession>A0A9K3CVN5</accession>
<dbReference type="EMBL" id="BDIP01001284">
    <property type="protein sequence ID" value="GIQ84046.1"/>
    <property type="molecule type" value="Genomic_DNA"/>
</dbReference>
<proteinExistence type="predicted"/>
<reference evidence="1 2" key="1">
    <citation type="journal article" date="2018" name="PLoS ONE">
        <title>The draft genome of Kipferlia bialata reveals reductive genome evolution in fornicate parasites.</title>
        <authorList>
            <person name="Tanifuji G."/>
            <person name="Takabayashi S."/>
            <person name="Kume K."/>
            <person name="Takagi M."/>
            <person name="Nakayama T."/>
            <person name="Kamikawa R."/>
            <person name="Inagaki Y."/>
            <person name="Hashimoto T."/>
        </authorList>
    </citation>
    <scope>NUCLEOTIDE SEQUENCE [LARGE SCALE GENOMIC DNA]</scope>
    <source>
        <strain evidence="1">NY0173</strain>
    </source>
</reference>
<sequence>MNSVTVLRNTAYVSSARHMHSFTLAGGWRDEGPSPASGKDIFMAHGRHVYAIPWWETLYRYDTLSGEWEDCGKCDVRAQLAVSSCKNIVGGAALIPVYKKECVSVSLVSELLYPDPDMRWAGSEPGSVWVVEE</sequence>
<dbReference type="Proteomes" id="UP000265618">
    <property type="component" value="Unassembled WGS sequence"/>
</dbReference>
<gene>
    <name evidence="1" type="ORF">KIPB_005473</name>
</gene>
<evidence type="ECO:0000313" key="1">
    <source>
        <dbReference type="EMBL" id="GIQ84046.1"/>
    </source>
</evidence>
<protein>
    <submittedName>
        <fullName evidence="1">Uncharacterized protein</fullName>
    </submittedName>
</protein>
<evidence type="ECO:0000313" key="2">
    <source>
        <dbReference type="Proteomes" id="UP000265618"/>
    </source>
</evidence>